<proteinExistence type="predicted"/>
<dbReference type="Pfam" id="PF13466">
    <property type="entry name" value="STAS_2"/>
    <property type="match status" value="1"/>
</dbReference>
<accession>A0A9D7FFK4</accession>
<protein>
    <submittedName>
        <fullName evidence="2">STAS domain-containing protein</fullName>
    </submittedName>
</protein>
<gene>
    <name evidence="2" type="ORF">IPJ48_21280</name>
</gene>
<dbReference type="Gene3D" id="3.30.750.24">
    <property type="entry name" value="STAS domain"/>
    <property type="match status" value="2"/>
</dbReference>
<reference evidence="2" key="1">
    <citation type="submission" date="2020-10" db="EMBL/GenBank/DDBJ databases">
        <title>Connecting structure to function with the recovery of over 1000 high-quality activated sludge metagenome-assembled genomes encoding full-length rRNA genes using long-read sequencing.</title>
        <authorList>
            <person name="Singleton C.M."/>
            <person name="Petriglieri F."/>
            <person name="Kristensen J.M."/>
            <person name="Kirkegaard R.H."/>
            <person name="Michaelsen T.Y."/>
            <person name="Andersen M.H."/>
            <person name="Karst S.M."/>
            <person name="Dueholm M.S."/>
            <person name="Nielsen P.H."/>
            <person name="Albertsen M."/>
        </authorList>
    </citation>
    <scope>NUCLEOTIDE SEQUENCE</scope>
    <source>
        <strain evidence="2">EsbW_18-Q3-R4-48_MAXAC.044</strain>
    </source>
</reference>
<dbReference type="Pfam" id="PF01740">
    <property type="entry name" value="STAS"/>
    <property type="match status" value="1"/>
</dbReference>
<dbReference type="SUPFAM" id="SSF52091">
    <property type="entry name" value="SpoIIaa-like"/>
    <property type="match status" value="2"/>
</dbReference>
<dbReference type="Proteomes" id="UP000886602">
    <property type="component" value="Unassembled WGS sequence"/>
</dbReference>
<dbReference type="PROSITE" id="PS50801">
    <property type="entry name" value="STAS"/>
    <property type="match status" value="2"/>
</dbReference>
<dbReference type="InterPro" id="IPR052746">
    <property type="entry name" value="MlaB_ABC_Transporter"/>
</dbReference>
<dbReference type="PANTHER" id="PTHR35849:SF2">
    <property type="entry name" value="BLR2341 PROTEIN"/>
    <property type="match status" value="1"/>
</dbReference>
<evidence type="ECO:0000313" key="2">
    <source>
        <dbReference type="EMBL" id="MBK7425408.1"/>
    </source>
</evidence>
<dbReference type="EMBL" id="JADJNC010000067">
    <property type="protein sequence ID" value="MBK7425408.1"/>
    <property type="molecule type" value="Genomic_DNA"/>
</dbReference>
<dbReference type="InterPro" id="IPR036513">
    <property type="entry name" value="STAS_dom_sf"/>
</dbReference>
<sequence>MNDIDDPSSLDFSDFVFSESSPDFHIEAEIDPVDAEAQEAAILYANGQDEMVRTLLENAVRIHHFGPGERLWMMLFDLYKLSGQKAAFEALEIDYAQSFEKSPPGWRDRSSGPAKTKEVLAGNLLLRGTLTDDNNAAFDAIRQALEKNPKLRVDLSKVSRLDAGGCARLLSLLQQARKAGRELELLGRDTLQALLEKCVESGRAEDRECWLLLLELCQLQGQYERFEDLAINYAVTFEVSPPSWEAKRVAAPEPVLKRASNGAGDEVDADAYGLHGDIKASRFGDLSGYAGVHDPVIIDCVALKRIDFISAGALLNVLTTVRRSGKQIVFRHPNHLVAELFGVVGLKAVASIIFAKH</sequence>
<comment type="caution">
    <text evidence="2">The sequence shown here is derived from an EMBL/GenBank/DDBJ whole genome shotgun (WGS) entry which is preliminary data.</text>
</comment>
<name>A0A9D7FFK4_9RHOO</name>
<dbReference type="InterPro" id="IPR002645">
    <property type="entry name" value="STAS_dom"/>
</dbReference>
<dbReference type="AlphaFoldDB" id="A0A9D7FFK4"/>
<feature type="domain" description="STAS" evidence="1">
    <location>
        <begin position="296"/>
        <end position="357"/>
    </location>
</feature>
<dbReference type="InterPro" id="IPR058548">
    <property type="entry name" value="MlaB-like_STAS"/>
</dbReference>
<feature type="domain" description="STAS" evidence="1">
    <location>
        <begin position="139"/>
        <end position="187"/>
    </location>
</feature>
<dbReference type="PANTHER" id="PTHR35849">
    <property type="entry name" value="BLR2341 PROTEIN"/>
    <property type="match status" value="1"/>
</dbReference>
<evidence type="ECO:0000259" key="1">
    <source>
        <dbReference type="PROSITE" id="PS50801"/>
    </source>
</evidence>
<organism evidence="2 3">
    <name type="scientific">Candidatus Propionivibrio dominans</name>
    <dbReference type="NCBI Taxonomy" id="2954373"/>
    <lineage>
        <taxon>Bacteria</taxon>
        <taxon>Pseudomonadati</taxon>
        <taxon>Pseudomonadota</taxon>
        <taxon>Betaproteobacteria</taxon>
        <taxon>Rhodocyclales</taxon>
        <taxon>Rhodocyclaceae</taxon>
        <taxon>Propionivibrio</taxon>
    </lineage>
</organism>
<evidence type="ECO:0000313" key="3">
    <source>
        <dbReference type="Proteomes" id="UP000886602"/>
    </source>
</evidence>